<dbReference type="PANTHER" id="PTHR43213">
    <property type="entry name" value="BIFUNCTIONAL DTTP/UTP PYROPHOSPHATASE/METHYLTRANSFERASE PROTEIN-RELATED"/>
    <property type="match status" value="1"/>
</dbReference>
<dbReference type="PIRSF" id="PIRSF006305">
    <property type="entry name" value="Maf"/>
    <property type="match status" value="1"/>
</dbReference>
<organism evidence="4 5">
    <name type="scientific">Frankia umida</name>
    <dbReference type="NCBI Taxonomy" id="573489"/>
    <lineage>
        <taxon>Bacteria</taxon>
        <taxon>Bacillati</taxon>
        <taxon>Actinomycetota</taxon>
        <taxon>Actinomycetes</taxon>
        <taxon>Frankiales</taxon>
        <taxon>Frankiaceae</taxon>
        <taxon>Frankia</taxon>
    </lineage>
</organism>
<keyword evidence="3" id="KW-0963">Cytoplasm</keyword>
<dbReference type="SUPFAM" id="SSF52972">
    <property type="entry name" value="ITPase-like"/>
    <property type="match status" value="1"/>
</dbReference>
<comment type="similarity">
    <text evidence="3">Belongs to the Maf family. YhdE subfamily.</text>
</comment>
<evidence type="ECO:0000313" key="5">
    <source>
        <dbReference type="Proteomes" id="UP001201873"/>
    </source>
</evidence>
<accession>A0ABT0JZ00</accession>
<dbReference type="Proteomes" id="UP001201873">
    <property type="component" value="Unassembled WGS sequence"/>
</dbReference>
<protein>
    <recommendedName>
        <fullName evidence="3">dTTP/UTP pyrophosphatase</fullName>
        <shortName evidence="3">dTTPase/UTPase</shortName>
        <ecNumber evidence="3">3.6.1.9</ecNumber>
    </recommendedName>
    <alternativeName>
        <fullName evidence="3">Nucleoside triphosphate pyrophosphatase</fullName>
    </alternativeName>
    <alternativeName>
        <fullName evidence="3">Nucleotide pyrophosphatase</fullName>
        <shortName evidence="3">Nucleotide PPase</shortName>
    </alternativeName>
</protein>
<comment type="cofactor">
    <cofactor evidence="1 3">
        <name>a divalent metal cation</name>
        <dbReference type="ChEBI" id="CHEBI:60240"/>
    </cofactor>
</comment>
<dbReference type="NCBIfam" id="TIGR00172">
    <property type="entry name" value="maf"/>
    <property type="match status" value="1"/>
</dbReference>
<dbReference type="Gene3D" id="3.90.950.10">
    <property type="match status" value="1"/>
</dbReference>
<comment type="function">
    <text evidence="3">Nucleoside triphosphate pyrophosphatase that hydrolyzes dTTP and UTP. May have a dual role in cell division arrest and in preventing the incorporation of modified nucleotides into cellular nucleic acids.</text>
</comment>
<dbReference type="Pfam" id="PF02545">
    <property type="entry name" value="Maf"/>
    <property type="match status" value="1"/>
</dbReference>
<evidence type="ECO:0000313" key="4">
    <source>
        <dbReference type="EMBL" id="MCK9876772.1"/>
    </source>
</evidence>
<keyword evidence="3" id="KW-0546">Nucleotide metabolism</keyword>
<comment type="caution">
    <text evidence="3">Lacks conserved residue(s) required for the propagation of feature annotation.</text>
</comment>
<feature type="site" description="Important for substrate specificity" evidence="3">
    <location>
        <position position="73"/>
    </location>
</feature>
<feature type="site" description="Important for substrate specificity" evidence="3">
    <location>
        <position position="157"/>
    </location>
</feature>
<dbReference type="RefSeq" id="WP_248825031.1">
    <property type="nucleotide sequence ID" value="NZ_JALKFT010000011.1"/>
</dbReference>
<keyword evidence="5" id="KW-1185">Reference proteome</keyword>
<comment type="caution">
    <text evidence="4">The sequence shown here is derived from an EMBL/GenBank/DDBJ whole genome shotgun (WGS) entry which is preliminary data.</text>
</comment>
<gene>
    <name evidence="4" type="ORF">MXD59_13450</name>
</gene>
<feature type="active site" description="Proton acceptor" evidence="3">
    <location>
        <position position="72"/>
    </location>
</feature>
<keyword evidence="2 3" id="KW-0378">Hydrolase</keyword>
<dbReference type="HAMAP" id="MF_00528">
    <property type="entry name" value="Maf"/>
    <property type="match status" value="1"/>
</dbReference>
<evidence type="ECO:0000256" key="1">
    <source>
        <dbReference type="ARBA" id="ARBA00001968"/>
    </source>
</evidence>
<dbReference type="InterPro" id="IPR003697">
    <property type="entry name" value="Maf-like"/>
</dbReference>
<evidence type="ECO:0000256" key="3">
    <source>
        <dbReference type="HAMAP-Rule" id="MF_00528"/>
    </source>
</evidence>
<dbReference type="InterPro" id="IPR029001">
    <property type="entry name" value="ITPase-like_fam"/>
</dbReference>
<dbReference type="CDD" id="cd00555">
    <property type="entry name" value="Maf"/>
    <property type="match status" value="1"/>
</dbReference>
<sequence>MTADARLVLASASPRRRELLARLGVPFEVVVSGVDESSTVATDAPGLTAELAERKARAVAALRPDRIILGSDTVIDLDGRVLGKPESPDHALAMLRDLRGRTHRVVTAVFVLDPATDTSHAGVATTMVTMRDVSDAELTAYIATGEPMDAAGAYTIQGGAAAFVIGVEGDLDTVIGLPTALVRTLLAATTDHRH</sequence>
<dbReference type="PANTHER" id="PTHR43213:SF5">
    <property type="entry name" value="BIFUNCTIONAL DTTP_UTP PYROPHOSPHATASE_METHYLTRANSFERASE PROTEIN-RELATED"/>
    <property type="match status" value="1"/>
</dbReference>
<proteinExistence type="inferred from homology"/>
<comment type="catalytic activity">
    <reaction evidence="3">
        <text>UTP + H2O = UMP + diphosphate + H(+)</text>
        <dbReference type="Rhea" id="RHEA:29395"/>
        <dbReference type="ChEBI" id="CHEBI:15377"/>
        <dbReference type="ChEBI" id="CHEBI:15378"/>
        <dbReference type="ChEBI" id="CHEBI:33019"/>
        <dbReference type="ChEBI" id="CHEBI:46398"/>
        <dbReference type="ChEBI" id="CHEBI:57865"/>
        <dbReference type="EC" id="3.6.1.9"/>
    </reaction>
</comment>
<dbReference type="EMBL" id="JALKFT010000011">
    <property type="protein sequence ID" value="MCK9876772.1"/>
    <property type="molecule type" value="Genomic_DNA"/>
</dbReference>
<reference evidence="4 5" key="1">
    <citation type="submission" date="2022-04" db="EMBL/GenBank/DDBJ databases">
        <title>Genome diversity in the genus Frankia.</title>
        <authorList>
            <person name="Carlos-Shanley C."/>
            <person name="Hahn D."/>
        </authorList>
    </citation>
    <scope>NUCLEOTIDE SEQUENCE [LARGE SCALE GENOMIC DNA]</scope>
    <source>
        <strain evidence="4 5">Ag45/Mut15</strain>
    </source>
</reference>
<evidence type="ECO:0000256" key="2">
    <source>
        <dbReference type="ARBA" id="ARBA00022801"/>
    </source>
</evidence>
<feature type="site" description="Important for substrate specificity" evidence="3">
    <location>
        <position position="15"/>
    </location>
</feature>
<dbReference type="EC" id="3.6.1.9" evidence="3"/>
<comment type="subcellular location">
    <subcellularLocation>
        <location evidence="3">Cytoplasm</location>
    </subcellularLocation>
</comment>
<comment type="catalytic activity">
    <reaction evidence="3">
        <text>dTTP + H2O = dTMP + diphosphate + H(+)</text>
        <dbReference type="Rhea" id="RHEA:28534"/>
        <dbReference type="ChEBI" id="CHEBI:15377"/>
        <dbReference type="ChEBI" id="CHEBI:15378"/>
        <dbReference type="ChEBI" id="CHEBI:33019"/>
        <dbReference type="ChEBI" id="CHEBI:37568"/>
        <dbReference type="ChEBI" id="CHEBI:63528"/>
        <dbReference type="EC" id="3.6.1.9"/>
    </reaction>
</comment>
<name>A0ABT0JZ00_9ACTN</name>